<reference evidence="1 2" key="1">
    <citation type="submission" date="2015-07" db="EMBL/GenBank/DDBJ databases">
        <authorList>
            <person name="Noorani M."/>
        </authorList>
    </citation>
    <scope>NUCLEOTIDE SEQUENCE [LARGE SCALE GENOMIC DNA]</scope>
    <source>
        <strain evidence="1 2">KCTC 42284</strain>
    </source>
</reference>
<dbReference type="EMBL" id="CP012154">
    <property type="protein sequence ID" value="AKS42367.1"/>
    <property type="molecule type" value="Genomic_DNA"/>
</dbReference>
<gene>
    <name evidence="1" type="ORF">WM2015_2001</name>
</gene>
<dbReference type="KEGG" id="wma:WM2015_2001"/>
<sequence>MSQASSEQRRHLRFPPEEWEIALIQCSDAPLGEDDFRPEIASLVMEESRAGCGLVTLRRQLADRLKVGDRCQVKVASLGIVLAEVKWIREADDDAVARLGLEYVEY</sequence>
<organism evidence="1 2">
    <name type="scientific">Wenzhouxiangella marina</name>
    <dbReference type="NCBI Taxonomy" id="1579979"/>
    <lineage>
        <taxon>Bacteria</taxon>
        <taxon>Pseudomonadati</taxon>
        <taxon>Pseudomonadota</taxon>
        <taxon>Gammaproteobacteria</taxon>
        <taxon>Chromatiales</taxon>
        <taxon>Wenzhouxiangellaceae</taxon>
        <taxon>Wenzhouxiangella</taxon>
    </lineage>
</organism>
<dbReference type="Proteomes" id="UP000066624">
    <property type="component" value="Chromosome"/>
</dbReference>
<accession>A0A0K0XXK6</accession>
<dbReference type="AlphaFoldDB" id="A0A0K0XXK6"/>
<proteinExistence type="predicted"/>
<keyword evidence="2" id="KW-1185">Reference proteome</keyword>
<dbReference type="OrthoDB" id="5801804at2"/>
<protein>
    <submittedName>
        <fullName evidence="1">Uncharacterized protein</fullName>
    </submittedName>
</protein>
<name>A0A0K0XXK6_9GAMM</name>
<dbReference type="RefSeq" id="WP_049725935.1">
    <property type="nucleotide sequence ID" value="NZ_CP012154.1"/>
</dbReference>
<evidence type="ECO:0000313" key="1">
    <source>
        <dbReference type="EMBL" id="AKS42367.1"/>
    </source>
</evidence>
<evidence type="ECO:0000313" key="2">
    <source>
        <dbReference type="Proteomes" id="UP000066624"/>
    </source>
</evidence>